<dbReference type="AlphaFoldDB" id="A0AAD7WHD0"/>
<sequence length="74" mass="8229">MEEVVVVQPMTEYLGLAAVEQVRAEQVLVQRRAQPSVRSRLHHGCGRQAGPRCAARQLEPALTQILPLTQTLQN</sequence>
<gene>
    <name evidence="1" type="ORF">AAFF_G00026060</name>
</gene>
<reference evidence="1" key="1">
    <citation type="journal article" date="2023" name="Science">
        <title>Genome structures resolve the early diversification of teleost fishes.</title>
        <authorList>
            <person name="Parey E."/>
            <person name="Louis A."/>
            <person name="Montfort J."/>
            <person name="Bouchez O."/>
            <person name="Roques C."/>
            <person name="Iampietro C."/>
            <person name="Lluch J."/>
            <person name="Castinel A."/>
            <person name="Donnadieu C."/>
            <person name="Desvignes T."/>
            <person name="Floi Bucao C."/>
            <person name="Jouanno E."/>
            <person name="Wen M."/>
            <person name="Mejri S."/>
            <person name="Dirks R."/>
            <person name="Jansen H."/>
            <person name="Henkel C."/>
            <person name="Chen W.J."/>
            <person name="Zahm M."/>
            <person name="Cabau C."/>
            <person name="Klopp C."/>
            <person name="Thompson A.W."/>
            <person name="Robinson-Rechavi M."/>
            <person name="Braasch I."/>
            <person name="Lecointre G."/>
            <person name="Bobe J."/>
            <person name="Postlethwait J.H."/>
            <person name="Berthelot C."/>
            <person name="Roest Crollius H."/>
            <person name="Guiguen Y."/>
        </authorList>
    </citation>
    <scope>NUCLEOTIDE SEQUENCE</scope>
    <source>
        <strain evidence="1">NC1722</strain>
    </source>
</reference>
<proteinExistence type="predicted"/>
<evidence type="ECO:0000313" key="2">
    <source>
        <dbReference type="Proteomes" id="UP001221898"/>
    </source>
</evidence>
<name>A0AAD7WHD0_9TELE</name>
<dbReference type="EMBL" id="JAINUG010000110">
    <property type="protein sequence ID" value="KAJ8396074.1"/>
    <property type="molecule type" value="Genomic_DNA"/>
</dbReference>
<comment type="caution">
    <text evidence="1">The sequence shown here is derived from an EMBL/GenBank/DDBJ whole genome shotgun (WGS) entry which is preliminary data.</text>
</comment>
<accession>A0AAD7WHD0</accession>
<keyword evidence="2" id="KW-1185">Reference proteome</keyword>
<dbReference type="Proteomes" id="UP001221898">
    <property type="component" value="Unassembled WGS sequence"/>
</dbReference>
<organism evidence="1 2">
    <name type="scientific">Aldrovandia affinis</name>
    <dbReference type="NCBI Taxonomy" id="143900"/>
    <lineage>
        <taxon>Eukaryota</taxon>
        <taxon>Metazoa</taxon>
        <taxon>Chordata</taxon>
        <taxon>Craniata</taxon>
        <taxon>Vertebrata</taxon>
        <taxon>Euteleostomi</taxon>
        <taxon>Actinopterygii</taxon>
        <taxon>Neopterygii</taxon>
        <taxon>Teleostei</taxon>
        <taxon>Notacanthiformes</taxon>
        <taxon>Halosauridae</taxon>
        <taxon>Aldrovandia</taxon>
    </lineage>
</organism>
<protein>
    <submittedName>
        <fullName evidence="1">Uncharacterized protein</fullName>
    </submittedName>
</protein>
<evidence type="ECO:0000313" key="1">
    <source>
        <dbReference type="EMBL" id="KAJ8396074.1"/>
    </source>
</evidence>